<reference evidence="2 3" key="1">
    <citation type="submission" date="2018-06" db="EMBL/GenBank/DDBJ databases">
        <authorList>
            <consortium name="Pathogen Informatics"/>
            <person name="Doyle S."/>
        </authorList>
    </citation>
    <scope>NUCLEOTIDE SEQUENCE [LARGE SCALE GENOMIC DNA]</scope>
    <source>
        <strain evidence="2 3">NCTC10343</strain>
    </source>
</reference>
<dbReference type="InterPro" id="IPR015425">
    <property type="entry name" value="FH2_Formin"/>
</dbReference>
<proteinExistence type="predicted"/>
<feature type="domain" description="FH2" evidence="1">
    <location>
        <begin position="1"/>
        <end position="49"/>
    </location>
</feature>
<dbReference type="AlphaFoldDB" id="A0A378Y2N6"/>
<dbReference type="Proteomes" id="UP000254400">
    <property type="component" value="Unassembled WGS sequence"/>
</dbReference>
<evidence type="ECO:0000313" key="2">
    <source>
        <dbReference type="EMBL" id="SUA71098.1"/>
    </source>
</evidence>
<evidence type="ECO:0000313" key="3">
    <source>
        <dbReference type="Proteomes" id="UP000254400"/>
    </source>
</evidence>
<dbReference type="PROSITE" id="PS51444">
    <property type="entry name" value="FH2"/>
    <property type="match status" value="1"/>
</dbReference>
<name>A0A378Y2N6_PAEPO</name>
<organism evidence="2 3">
    <name type="scientific">Paenibacillus polymyxa</name>
    <name type="common">Bacillus polymyxa</name>
    <dbReference type="NCBI Taxonomy" id="1406"/>
    <lineage>
        <taxon>Bacteria</taxon>
        <taxon>Bacillati</taxon>
        <taxon>Bacillota</taxon>
        <taxon>Bacilli</taxon>
        <taxon>Bacillales</taxon>
        <taxon>Paenibacillaceae</taxon>
        <taxon>Paenibacillus</taxon>
    </lineage>
</organism>
<protein>
    <recommendedName>
        <fullName evidence="1">FH2 domain-containing protein</fullName>
    </recommendedName>
</protein>
<accession>A0A378Y2N6</accession>
<sequence>MNFGEAFQQTTPLGFMNIETLYDRIKMKKSQKALNLNIYVIRYAGEERP</sequence>
<dbReference type="EMBL" id="UGSC01000001">
    <property type="protein sequence ID" value="SUA71098.1"/>
    <property type="molecule type" value="Genomic_DNA"/>
</dbReference>
<gene>
    <name evidence="2" type="ORF">NCTC10343_03985</name>
</gene>
<evidence type="ECO:0000259" key="1">
    <source>
        <dbReference type="PROSITE" id="PS51444"/>
    </source>
</evidence>